<dbReference type="SUPFAM" id="SSF46785">
    <property type="entry name" value="Winged helix' DNA-binding domain"/>
    <property type="match status" value="1"/>
</dbReference>
<dbReference type="RefSeq" id="WP_029160403.1">
    <property type="nucleotide sequence ID" value="NZ_CP009933.1"/>
</dbReference>
<dbReference type="PANTHER" id="PTHR43537:SF43">
    <property type="entry name" value="GNTR-FAMILY TRANSCRIPTIONAL REGULATOR"/>
    <property type="match status" value="1"/>
</dbReference>
<dbReference type="SUPFAM" id="SSF48008">
    <property type="entry name" value="GntR ligand-binding domain-like"/>
    <property type="match status" value="1"/>
</dbReference>
<feature type="domain" description="HTH gntR-type" evidence="5">
    <location>
        <begin position="8"/>
        <end position="76"/>
    </location>
</feature>
<dbReference type="InterPro" id="IPR036388">
    <property type="entry name" value="WH-like_DNA-bd_sf"/>
</dbReference>
<keyword evidence="2" id="KW-0238">DNA-binding</keyword>
<gene>
    <name evidence="6" type="ORF">CSCA_2043</name>
</gene>
<keyword evidence="3" id="KW-0804">Transcription</keyword>
<dbReference type="InterPro" id="IPR036390">
    <property type="entry name" value="WH_DNA-bd_sf"/>
</dbReference>
<protein>
    <submittedName>
        <fullName evidence="6">Regulatory protein GntR HTH</fullName>
    </submittedName>
</protein>
<evidence type="ECO:0000256" key="1">
    <source>
        <dbReference type="ARBA" id="ARBA00023015"/>
    </source>
</evidence>
<proteinExistence type="predicted"/>
<keyword evidence="7" id="KW-1185">Reference proteome</keyword>
<dbReference type="AlphaFoldDB" id="A0A0E3JYQ7"/>
<dbReference type="HOGENOM" id="CLU_017584_9_3_9"/>
<name>A0A0E3JYQ7_CLOSL</name>
<dbReference type="CDD" id="cd07377">
    <property type="entry name" value="WHTH_GntR"/>
    <property type="match status" value="1"/>
</dbReference>
<dbReference type="SMART" id="SM00345">
    <property type="entry name" value="HTH_GNTR"/>
    <property type="match status" value="1"/>
</dbReference>
<keyword evidence="4" id="KW-0175">Coiled coil</keyword>
<dbReference type="STRING" id="1548.CSCA_2043"/>
<keyword evidence="1" id="KW-0805">Transcription regulation</keyword>
<accession>A0A0E3JYQ7</accession>
<dbReference type="InterPro" id="IPR008920">
    <property type="entry name" value="TF_FadR/GntR_C"/>
</dbReference>
<evidence type="ECO:0000259" key="5">
    <source>
        <dbReference type="PROSITE" id="PS50949"/>
    </source>
</evidence>
<dbReference type="Pfam" id="PF07729">
    <property type="entry name" value="FCD"/>
    <property type="match status" value="1"/>
</dbReference>
<dbReference type="SMART" id="SM00895">
    <property type="entry name" value="FCD"/>
    <property type="match status" value="1"/>
</dbReference>
<dbReference type="PANTHER" id="PTHR43537">
    <property type="entry name" value="TRANSCRIPTIONAL REGULATOR, GNTR FAMILY"/>
    <property type="match status" value="1"/>
</dbReference>
<evidence type="ECO:0000256" key="4">
    <source>
        <dbReference type="SAM" id="Coils"/>
    </source>
</evidence>
<evidence type="ECO:0000313" key="7">
    <source>
        <dbReference type="Proteomes" id="UP000033115"/>
    </source>
</evidence>
<dbReference type="InterPro" id="IPR000524">
    <property type="entry name" value="Tscrpt_reg_HTH_GntR"/>
</dbReference>
<reference evidence="6 7" key="1">
    <citation type="journal article" date="2015" name="J. Biotechnol.">
        <title>Complete genome sequence of a malodorant-producing acetogen, Clostridium scatologenes ATCC 25775(T).</title>
        <authorList>
            <person name="Zhu Z."/>
            <person name="Guo T."/>
            <person name="Zheng H."/>
            <person name="Song T."/>
            <person name="Ouyang P."/>
            <person name="Xie J."/>
        </authorList>
    </citation>
    <scope>NUCLEOTIDE SEQUENCE [LARGE SCALE GENOMIC DNA]</scope>
    <source>
        <strain evidence="6 7">ATCC 25775</strain>
    </source>
</reference>
<evidence type="ECO:0000313" key="6">
    <source>
        <dbReference type="EMBL" id="AKA69168.1"/>
    </source>
</evidence>
<dbReference type="InterPro" id="IPR011711">
    <property type="entry name" value="GntR_C"/>
</dbReference>
<evidence type="ECO:0000256" key="2">
    <source>
        <dbReference type="ARBA" id="ARBA00023125"/>
    </source>
</evidence>
<dbReference type="Pfam" id="PF00392">
    <property type="entry name" value="GntR"/>
    <property type="match status" value="1"/>
</dbReference>
<feature type="coiled-coil region" evidence="4">
    <location>
        <begin position="119"/>
        <end position="146"/>
    </location>
</feature>
<sequence>MLNTTKKTRVYEKVIEKIKELIGKGELKCGDRLPSERELCEQLNVSRTSVREALRVLEILGLIECKIGEGNFVKDSFEDSLLEPLSMTFMLHGSKTDEILDLRKFTEPGMAALAAKNINEEQLKEIEELVNLLNSTENEEECAELDKKMHYKIVQASGNYLVSTMMFAASTLVETYIENVLTNMFRNVENKNIVKKQHEDIIQAIKKHDSEAASMAMLKHLEYTDGYISEIIKNK</sequence>
<dbReference type="PRINTS" id="PR00035">
    <property type="entry name" value="HTHGNTR"/>
</dbReference>
<dbReference type="Gene3D" id="1.20.120.530">
    <property type="entry name" value="GntR ligand-binding domain-like"/>
    <property type="match status" value="1"/>
</dbReference>
<organism evidence="6 7">
    <name type="scientific">Clostridium scatologenes</name>
    <dbReference type="NCBI Taxonomy" id="1548"/>
    <lineage>
        <taxon>Bacteria</taxon>
        <taxon>Bacillati</taxon>
        <taxon>Bacillota</taxon>
        <taxon>Clostridia</taxon>
        <taxon>Eubacteriales</taxon>
        <taxon>Clostridiaceae</taxon>
        <taxon>Clostridium</taxon>
    </lineage>
</organism>
<dbReference type="GO" id="GO:0003677">
    <property type="term" value="F:DNA binding"/>
    <property type="evidence" value="ECO:0007669"/>
    <property type="project" value="UniProtKB-KW"/>
</dbReference>
<dbReference type="KEGG" id="csq:CSCA_2043"/>
<dbReference type="PROSITE" id="PS50949">
    <property type="entry name" value="HTH_GNTR"/>
    <property type="match status" value="1"/>
</dbReference>
<dbReference type="GO" id="GO:0003700">
    <property type="term" value="F:DNA-binding transcription factor activity"/>
    <property type="evidence" value="ECO:0007669"/>
    <property type="project" value="InterPro"/>
</dbReference>
<dbReference type="Proteomes" id="UP000033115">
    <property type="component" value="Chromosome"/>
</dbReference>
<dbReference type="Gene3D" id="1.10.10.10">
    <property type="entry name" value="Winged helix-like DNA-binding domain superfamily/Winged helix DNA-binding domain"/>
    <property type="match status" value="1"/>
</dbReference>
<evidence type="ECO:0000256" key="3">
    <source>
        <dbReference type="ARBA" id="ARBA00023163"/>
    </source>
</evidence>
<dbReference type="EMBL" id="CP009933">
    <property type="protein sequence ID" value="AKA69168.1"/>
    <property type="molecule type" value="Genomic_DNA"/>
</dbReference>